<dbReference type="OrthoDB" id="10486796at2759"/>
<dbReference type="Proteomes" id="UP000247409">
    <property type="component" value="Unassembled WGS sequence"/>
</dbReference>
<comment type="caution">
    <text evidence="1">The sequence shown here is derived from an EMBL/GenBank/DDBJ whole genome shotgun (WGS) entry which is preliminary data.</text>
</comment>
<proteinExistence type="predicted"/>
<keyword evidence="2" id="KW-1185">Reference proteome</keyword>
<protein>
    <submittedName>
        <fullName evidence="1">Uncharacterized protein</fullName>
    </submittedName>
</protein>
<dbReference type="AlphaFoldDB" id="A0A2V3IHG7"/>
<evidence type="ECO:0000313" key="1">
    <source>
        <dbReference type="EMBL" id="PXF41531.1"/>
    </source>
</evidence>
<organism evidence="1 2">
    <name type="scientific">Gracilariopsis chorda</name>
    <dbReference type="NCBI Taxonomy" id="448386"/>
    <lineage>
        <taxon>Eukaryota</taxon>
        <taxon>Rhodophyta</taxon>
        <taxon>Florideophyceae</taxon>
        <taxon>Rhodymeniophycidae</taxon>
        <taxon>Gracilariales</taxon>
        <taxon>Gracilariaceae</taxon>
        <taxon>Gracilariopsis</taxon>
    </lineage>
</organism>
<reference evidence="1 2" key="1">
    <citation type="journal article" date="2018" name="Mol. Biol. Evol.">
        <title>Analysis of the draft genome of the red seaweed Gracilariopsis chorda provides insights into genome size evolution in Rhodophyta.</title>
        <authorList>
            <person name="Lee J."/>
            <person name="Yang E.C."/>
            <person name="Graf L."/>
            <person name="Yang J.H."/>
            <person name="Qiu H."/>
            <person name="Zel Zion U."/>
            <person name="Chan C.X."/>
            <person name="Stephens T.G."/>
            <person name="Weber A.P.M."/>
            <person name="Boo G.H."/>
            <person name="Boo S.M."/>
            <person name="Kim K.M."/>
            <person name="Shin Y."/>
            <person name="Jung M."/>
            <person name="Lee S.J."/>
            <person name="Yim H.S."/>
            <person name="Lee J.H."/>
            <person name="Bhattacharya D."/>
            <person name="Yoon H.S."/>
        </authorList>
    </citation>
    <scope>NUCLEOTIDE SEQUENCE [LARGE SCALE GENOMIC DNA]</scope>
    <source>
        <strain evidence="1 2">SKKU-2015</strain>
        <tissue evidence="1">Whole body</tissue>
    </source>
</reference>
<sequence length="205" mass="23837">MGLPKTKPAPCYQGVRSTQCNANKKRFTARRRRNVSYELSGLEDHPTTFLDELRRLVRSPHFISSVRERINWPYFRFSGVLFARTSLENEEQSDGDGVPFSFRDLAKRVDMVLVDVPPLLVQRAARNSKHVLDAQRARIVAIFETYGHTRKGLATSQNQHAEIENELQKQRLAWSDHGNNLRTETRIMNPRGVELFEDDYLNYYL</sequence>
<gene>
    <name evidence="1" type="ORF">BWQ96_08734</name>
</gene>
<evidence type="ECO:0000313" key="2">
    <source>
        <dbReference type="Proteomes" id="UP000247409"/>
    </source>
</evidence>
<accession>A0A2V3IHG7</accession>
<dbReference type="EMBL" id="NBIV01000210">
    <property type="protein sequence ID" value="PXF41531.1"/>
    <property type="molecule type" value="Genomic_DNA"/>
</dbReference>
<name>A0A2V3IHG7_9FLOR</name>